<organism evidence="2 3">
    <name type="scientific">Shewanella atlantica</name>
    <dbReference type="NCBI Taxonomy" id="271099"/>
    <lineage>
        <taxon>Bacteria</taxon>
        <taxon>Pseudomonadati</taxon>
        <taxon>Pseudomonadota</taxon>
        <taxon>Gammaproteobacteria</taxon>
        <taxon>Alteromonadales</taxon>
        <taxon>Shewanellaceae</taxon>
        <taxon>Shewanella</taxon>
    </lineage>
</organism>
<dbReference type="Pfam" id="PF09829">
    <property type="entry name" value="DUF2057"/>
    <property type="match status" value="1"/>
</dbReference>
<proteinExistence type="predicted"/>
<feature type="signal peptide" evidence="1">
    <location>
        <begin position="1"/>
        <end position="19"/>
    </location>
</feature>
<dbReference type="Proteomes" id="UP000282060">
    <property type="component" value="Unassembled WGS sequence"/>
</dbReference>
<keyword evidence="3" id="KW-1185">Reference proteome</keyword>
<accession>A0A431W095</accession>
<dbReference type="RefSeq" id="WP_126507394.1">
    <property type="nucleotide sequence ID" value="NZ_RXNV01000011.1"/>
</dbReference>
<evidence type="ECO:0000313" key="2">
    <source>
        <dbReference type="EMBL" id="RTR28898.1"/>
    </source>
</evidence>
<dbReference type="OrthoDB" id="6270540at2"/>
<dbReference type="EMBL" id="RXNV01000011">
    <property type="protein sequence ID" value="RTR28898.1"/>
    <property type="molecule type" value="Genomic_DNA"/>
</dbReference>
<name>A0A431W095_9GAMM</name>
<protein>
    <submittedName>
        <fullName evidence="2">DUF2057 domain-containing protein</fullName>
    </submittedName>
</protein>
<keyword evidence="1" id="KW-0732">Signal</keyword>
<comment type="caution">
    <text evidence="2">The sequence shown here is derived from an EMBL/GenBank/DDBJ whole genome shotgun (WGS) entry which is preliminary data.</text>
</comment>
<dbReference type="AlphaFoldDB" id="A0A431W095"/>
<sequence length="141" mass="15631">MKTLITAVALTLASFSSIAASVSFPDSLVVTGINGEKRFDTHQPQLSKGKNLIELRYHDIFEVNADDSGAWVKSEPLYLLADFDEQQEYQAITPNIDSEGEAYDFIDNPVITLKDAQGMNKSVALLTHQQLMAKVLLTRKN</sequence>
<dbReference type="InterPro" id="IPR018635">
    <property type="entry name" value="UPF0319"/>
</dbReference>
<reference evidence="2 3" key="1">
    <citation type="submission" date="2018-12" db="EMBL/GenBank/DDBJ databases">
        <authorList>
            <person name="Yu L."/>
        </authorList>
    </citation>
    <scope>NUCLEOTIDE SEQUENCE [LARGE SCALE GENOMIC DNA]</scope>
    <source>
        <strain evidence="2 3">HAW-EB5</strain>
    </source>
</reference>
<gene>
    <name evidence="2" type="ORF">EKG39_18135</name>
</gene>
<evidence type="ECO:0000256" key="1">
    <source>
        <dbReference type="SAM" id="SignalP"/>
    </source>
</evidence>
<evidence type="ECO:0000313" key="3">
    <source>
        <dbReference type="Proteomes" id="UP000282060"/>
    </source>
</evidence>
<feature type="chain" id="PRO_5019546282" evidence="1">
    <location>
        <begin position="20"/>
        <end position="141"/>
    </location>
</feature>